<protein>
    <recommendedName>
        <fullName evidence="7">JmjC domain-containing protein</fullName>
    </recommendedName>
</protein>
<evidence type="ECO:0000313" key="8">
    <source>
        <dbReference type="EMBL" id="CAL4161999.1"/>
    </source>
</evidence>
<reference evidence="8 9" key="1">
    <citation type="submission" date="2024-05" db="EMBL/GenBank/DDBJ databases">
        <authorList>
            <person name="Wallberg A."/>
        </authorList>
    </citation>
    <scope>NUCLEOTIDE SEQUENCE [LARGE SCALE GENOMIC DNA]</scope>
</reference>
<feature type="non-terminal residue" evidence="8">
    <location>
        <position position="167"/>
    </location>
</feature>
<accession>A0AAV2S944</accession>
<evidence type="ECO:0000256" key="3">
    <source>
        <dbReference type="ARBA" id="ARBA00022723"/>
    </source>
</evidence>
<feature type="domain" description="JmjC" evidence="7">
    <location>
        <begin position="33"/>
        <end position="167"/>
    </location>
</feature>
<dbReference type="GO" id="GO:0005634">
    <property type="term" value="C:nucleus"/>
    <property type="evidence" value="ECO:0007669"/>
    <property type="project" value="UniProtKB-SubCell"/>
</dbReference>
<gene>
    <name evidence="8" type="ORF">MNOR_LOCUS32740</name>
</gene>
<evidence type="ECO:0000256" key="1">
    <source>
        <dbReference type="ARBA" id="ARBA00001954"/>
    </source>
</evidence>
<name>A0AAV2S944_MEGNR</name>
<dbReference type="SMART" id="SM00558">
    <property type="entry name" value="JmjC"/>
    <property type="match status" value="1"/>
</dbReference>
<organism evidence="8 9">
    <name type="scientific">Meganyctiphanes norvegica</name>
    <name type="common">Northern krill</name>
    <name type="synonym">Thysanopoda norvegica</name>
    <dbReference type="NCBI Taxonomy" id="48144"/>
    <lineage>
        <taxon>Eukaryota</taxon>
        <taxon>Metazoa</taxon>
        <taxon>Ecdysozoa</taxon>
        <taxon>Arthropoda</taxon>
        <taxon>Crustacea</taxon>
        <taxon>Multicrustacea</taxon>
        <taxon>Malacostraca</taxon>
        <taxon>Eumalacostraca</taxon>
        <taxon>Eucarida</taxon>
        <taxon>Euphausiacea</taxon>
        <taxon>Euphausiidae</taxon>
        <taxon>Meganyctiphanes</taxon>
    </lineage>
</organism>
<dbReference type="InterPro" id="IPR003347">
    <property type="entry name" value="JmjC_dom"/>
</dbReference>
<evidence type="ECO:0000256" key="2">
    <source>
        <dbReference type="ARBA" id="ARBA00004123"/>
    </source>
</evidence>
<evidence type="ECO:0000256" key="6">
    <source>
        <dbReference type="ARBA" id="ARBA00023242"/>
    </source>
</evidence>
<keyword evidence="4" id="KW-0560">Oxidoreductase</keyword>
<dbReference type="EMBL" id="CAXKWB010045180">
    <property type="protein sequence ID" value="CAL4161999.1"/>
    <property type="molecule type" value="Genomic_DNA"/>
</dbReference>
<dbReference type="InterPro" id="IPR041667">
    <property type="entry name" value="Cupin_8"/>
</dbReference>
<keyword evidence="5" id="KW-0408">Iron</keyword>
<dbReference type="PANTHER" id="PTHR12461:SF106">
    <property type="entry name" value="BIFUNCTIONAL PEPTIDASE AND ARGINYL-HYDROXYLASE JMJD5"/>
    <property type="match status" value="1"/>
</dbReference>
<evidence type="ECO:0000256" key="5">
    <source>
        <dbReference type="ARBA" id="ARBA00023004"/>
    </source>
</evidence>
<sequence>MNVFWHIPSRLDNNFLMYALTLCGFIPKYTSNIQIPELREDIIIPDYCHLGESEEEPRVNAWIGPAGTVSPLHHDPDHNILVQVYGYKYIRLYEEDQTSKLYPHPDPLLSNTSQVDVEGDLSSWPLVENAQYWELILGPGEAVYIPPRCWHYVRALTHSCSVSFWYS</sequence>
<dbReference type="Proteomes" id="UP001497623">
    <property type="component" value="Unassembled WGS sequence"/>
</dbReference>
<dbReference type="GO" id="GO:0046872">
    <property type="term" value="F:metal ion binding"/>
    <property type="evidence" value="ECO:0007669"/>
    <property type="project" value="UniProtKB-KW"/>
</dbReference>
<proteinExistence type="predicted"/>
<dbReference type="AlphaFoldDB" id="A0AAV2S944"/>
<dbReference type="Gene3D" id="2.60.120.650">
    <property type="entry name" value="Cupin"/>
    <property type="match status" value="1"/>
</dbReference>
<keyword evidence="6" id="KW-0539">Nucleus</keyword>
<keyword evidence="3" id="KW-0479">Metal-binding</keyword>
<keyword evidence="9" id="KW-1185">Reference proteome</keyword>
<evidence type="ECO:0000256" key="4">
    <source>
        <dbReference type="ARBA" id="ARBA00023002"/>
    </source>
</evidence>
<dbReference type="PROSITE" id="PS51184">
    <property type="entry name" value="JMJC"/>
    <property type="match status" value="1"/>
</dbReference>
<evidence type="ECO:0000259" key="7">
    <source>
        <dbReference type="PROSITE" id="PS51184"/>
    </source>
</evidence>
<evidence type="ECO:0000313" key="9">
    <source>
        <dbReference type="Proteomes" id="UP001497623"/>
    </source>
</evidence>
<comment type="cofactor">
    <cofactor evidence="1">
        <name>Fe(2+)</name>
        <dbReference type="ChEBI" id="CHEBI:29033"/>
    </cofactor>
</comment>
<comment type="subcellular location">
    <subcellularLocation>
        <location evidence="2">Nucleus</location>
    </subcellularLocation>
</comment>
<dbReference type="Pfam" id="PF13621">
    <property type="entry name" value="Cupin_8"/>
    <property type="match status" value="1"/>
</dbReference>
<dbReference type="SUPFAM" id="SSF51197">
    <property type="entry name" value="Clavaminate synthase-like"/>
    <property type="match status" value="1"/>
</dbReference>
<comment type="caution">
    <text evidence="8">The sequence shown here is derived from an EMBL/GenBank/DDBJ whole genome shotgun (WGS) entry which is preliminary data.</text>
</comment>
<dbReference type="PANTHER" id="PTHR12461">
    <property type="entry name" value="HYPOXIA-INDUCIBLE FACTOR 1 ALPHA INHIBITOR-RELATED"/>
    <property type="match status" value="1"/>
</dbReference>
<dbReference type="GO" id="GO:0051864">
    <property type="term" value="F:histone H3K36 demethylase activity"/>
    <property type="evidence" value="ECO:0007669"/>
    <property type="project" value="TreeGrafter"/>
</dbReference>